<keyword evidence="1" id="KW-0479">Metal-binding</keyword>
<keyword evidence="3" id="KW-0862">Zinc</keyword>
<comment type="caution">
    <text evidence="7">The sequence shown here is derived from an EMBL/GenBank/DDBJ whole genome shotgun (WGS) entry which is preliminary data.</text>
</comment>
<evidence type="ECO:0000256" key="4">
    <source>
        <dbReference type="PROSITE-ProRule" id="PRU00175"/>
    </source>
</evidence>
<dbReference type="SUPFAM" id="SSF57850">
    <property type="entry name" value="RING/U-box"/>
    <property type="match status" value="1"/>
</dbReference>
<feature type="domain" description="RING-type" evidence="6">
    <location>
        <begin position="306"/>
        <end position="352"/>
    </location>
</feature>
<dbReference type="OrthoDB" id="9992988at2759"/>
<sequence length="406" mass="43394">MSRIVLPTSGNGRRVQRKEIAVVVDSSAVVTGVAGNAGVLSPTDERTDQRLESTVDEIPQLPSGDNPHDIPDFDEGLVRNLRQAPSHVDWHAGHNQANHDNLNQYVVKRRAQLKDRSQNTDEEPILHRRRTLAAQRRDAVKHNMGVDASVGDNGSGDELMSDASGVDNASPLGIRGGADDGDPSDLVGGQQQASSRLPPHVQLNNAGSTATVRTAAGDSQLEEKLKDLIRRLCSTFVLSAKLGMAAFTAVDVKKTVGEAGRFVGVGGAGAAVAVAVASARVTRSAPPISMAENVQGDAPVVTELTCGICLLEDLKDPLTLPCGHSFCEGCLDEWRSRYGVDEEMRTKCPMCRARIPPSKEMVATLLSLRAMKQKLEDDNNTSSELYGNTCRCLKGAEDLVGSDWDG</sequence>
<dbReference type="PANTHER" id="PTHR25462">
    <property type="entry name" value="BONUS, ISOFORM C-RELATED"/>
    <property type="match status" value="1"/>
</dbReference>
<dbReference type="Proteomes" id="UP000266841">
    <property type="component" value="Unassembled WGS sequence"/>
</dbReference>
<evidence type="ECO:0000256" key="5">
    <source>
        <dbReference type="SAM" id="MobiDB-lite"/>
    </source>
</evidence>
<feature type="region of interest" description="Disordered" evidence="5">
    <location>
        <begin position="145"/>
        <end position="204"/>
    </location>
</feature>
<accession>K0S6L8</accession>
<dbReference type="AlphaFoldDB" id="K0S6L8"/>
<reference evidence="7 8" key="1">
    <citation type="journal article" date="2012" name="Genome Biol.">
        <title>Genome and low-iron response of an oceanic diatom adapted to chronic iron limitation.</title>
        <authorList>
            <person name="Lommer M."/>
            <person name="Specht M."/>
            <person name="Roy A.S."/>
            <person name="Kraemer L."/>
            <person name="Andreson R."/>
            <person name="Gutowska M.A."/>
            <person name="Wolf J."/>
            <person name="Bergner S.V."/>
            <person name="Schilhabel M.B."/>
            <person name="Klostermeier U.C."/>
            <person name="Beiko R.G."/>
            <person name="Rosenstiel P."/>
            <person name="Hippler M."/>
            <person name="Laroche J."/>
        </authorList>
    </citation>
    <scope>NUCLEOTIDE SEQUENCE [LARGE SCALE GENOMIC DNA]</scope>
    <source>
        <strain evidence="7 8">CCMP1005</strain>
    </source>
</reference>
<evidence type="ECO:0000256" key="3">
    <source>
        <dbReference type="ARBA" id="ARBA00022833"/>
    </source>
</evidence>
<dbReference type="PANTHER" id="PTHR25462:SF296">
    <property type="entry name" value="MEIOTIC P26, ISOFORM F"/>
    <property type="match status" value="1"/>
</dbReference>
<evidence type="ECO:0000256" key="1">
    <source>
        <dbReference type="ARBA" id="ARBA00022723"/>
    </source>
</evidence>
<name>K0S6L8_THAOC</name>
<proteinExistence type="predicted"/>
<dbReference type="SMART" id="SM00184">
    <property type="entry name" value="RING"/>
    <property type="match status" value="1"/>
</dbReference>
<evidence type="ECO:0000313" key="7">
    <source>
        <dbReference type="EMBL" id="EJK60564.1"/>
    </source>
</evidence>
<dbReference type="InterPro" id="IPR018957">
    <property type="entry name" value="Znf_C3HC4_RING-type"/>
</dbReference>
<keyword evidence="2 4" id="KW-0863">Zinc-finger</keyword>
<dbReference type="Pfam" id="PF00097">
    <property type="entry name" value="zf-C3HC4"/>
    <property type="match status" value="1"/>
</dbReference>
<dbReference type="InterPro" id="IPR017907">
    <property type="entry name" value="Znf_RING_CS"/>
</dbReference>
<evidence type="ECO:0000259" key="6">
    <source>
        <dbReference type="PROSITE" id="PS50089"/>
    </source>
</evidence>
<protein>
    <recommendedName>
        <fullName evidence="6">RING-type domain-containing protein</fullName>
    </recommendedName>
</protein>
<keyword evidence="8" id="KW-1185">Reference proteome</keyword>
<dbReference type="PROSITE" id="PS00518">
    <property type="entry name" value="ZF_RING_1"/>
    <property type="match status" value="1"/>
</dbReference>
<dbReference type="Gene3D" id="3.30.40.10">
    <property type="entry name" value="Zinc/RING finger domain, C3HC4 (zinc finger)"/>
    <property type="match status" value="1"/>
</dbReference>
<dbReference type="InterPro" id="IPR047153">
    <property type="entry name" value="TRIM45/56/19-like"/>
</dbReference>
<dbReference type="GO" id="GO:0008270">
    <property type="term" value="F:zinc ion binding"/>
    <property type="evidence" value="ECO:0007669"/>
    <property type="project" value="UniProtKB-KW"/>
</dbReference>
<dbReference type="PROSITE" id="PS50089">
    <property type="entry name" value="ZF_RING_2"/>
    <property type="match status" value="1"/>
</dbReference>
<dbReference type="InterPro" id="IPR001841">
    <property type="entry name" value="Znf_RING"/>
</dbReference>
<evidence type="ECO:0000313" key="8">
    <source>
        <dbReference type="Proteomes" id="UP000266841"/>
    </source>
</evidence>
<evidence type="ECO:0000256" key="2">
    <source>
        <dbReference type="ARBA" id="ARBA00022771"/>
    </source>
</evidence>
<dbReference type="InterPro" id="IPR013083">
    <property type="entry name" value="Znf_RING/FYVE/PHD"/>
</dbReference>
<gene>
    <name evidence="7" type="ORF">THAOC_19056</name>
</gene>
<dbReference type="EMBL" id="AGNL01020921">
    <property type="protein sequence ID" value="EJK60564.1"/>
    <property type="molecule type" value="Genomic_DNA"/>
</dbReference>
<organism evidence="7 8">
    <name type="scientific">Thalassiosira oceanica</name>
    <name type="common">Marine diatom</name>
    <dbReference type="NCBI Taxonomy" id="159749"/>
    <lineage>
        <taxon>Eukaryota</taxon>
        <taxon>Sar</taxon>
        <taxon>Stramenopiles</taxon>
        <taxon>Ochrophyta</taxon>
        <taxon>Bacillariophyta</taxon>
        <taxon>Coscinodiscophyceae</taxon>
        <taxon>Thalassiosirophycidae</taxon>
        <taxon>Thalassiosirales</taxon>
        <taxon>Thalassiosiraceae</taxon>
        <taxon>Thalassiosira</taxon>
    </lineage>
</organism>